<organism evidence="2 3">
    <name type="scientific">Ilumatobacter coccineus (strain NBRC 103263 / KCTC 29153 / YM16-304)</name>
    <dbReference type="NCBI Taxonomy" id="1313172"/>
    <lineage>
        <taxon>Bacteria</taxon>
        <taxon>Bacillati</taxon>
        <taxon>Actinomycetota</taxon>
        <taxon>Acidimicrobiia</taxon>
        <taxon>Acidimicrobiales</taxon>
        <taxon>Ilumatobacteraceae</taxon>
        <taxon>Ilumatobacter</taxon>
    </lineage>
</organism>
<dbReference type="Pfam" id="PF00391">
    <property type="entry name" value="PEP-utilizers"/>
    <property type="match status" value="1"/>
</dbReference>
<proteinExistence type="predicted"/>
<dbReference type="OrthoDB" id="9765468at2"/>
<dbReference type="Proteomes" id="UP000011863">
    <property type="component" value="Chromosome"/>
</dbReference>
<dbReference type="InterPro" id="IPR051549">
    <property type="entry name" value="PEP_Utilizing_Enz"/>
</dbReference>
<dbReference type="SUPFAM" id="SSF52009">
    <property type="entry name" value="Phosphohistidine domain"/>
    <property type="match status" value="1"/>
</dbReference>
<dbReference type="InterPro" id="IPR008279">
    <property type="entry name" value="PEP-util_enz_mobile_dom"/>
</dbReference>
<name>A0A6C7EA23_ILUCY</name>
<sequence>MGPWKRVGEQSGDGVWVGTDASDRFPIYTRGNAGEVYPLVYRPLSFSIAQEASERAMRRAILTSGLIRPDELDGIPLSTAVGSGVFGGYAYLNLSIQRRAAARVPGGDALDADQGFLGAGDPPPHVPLPGEKNLRASLAGLRYILKLTGRTEIPELDADEAEIAEYLASVPDRETASDLELRGSSTAELIERFSGWFETHLVVSFGAGALMALLTQMCEKQLGDPTIATRLMSGLGDVDSAAPSAAMWDLGRMIRSSPTLTAHFDRGVAGIVERLRDDDAGDVAAFESRFGAFLDEFGSRGPNEWDTAFDTWETDPELALVLIDRMRLTDESHAPTVQHERLAAERAALEADVLSQLRWPTRKMFARVLRSARFHMQARERAKTTIVKAIHGARLGSQELDRRLAAKSGGERGDLWYLIEEELDDYVADPGSFSDTIAERRRVHAELAERIPPFYFDGTIPPISEWELRSNQLEPVVVGETITGLGGCAGVARGIARVVLHPGDPRGLEPGDVLVAPLTDPSWTPLFVPADAVVVDVGASMSHAVIVSRELGIPCAISVQDATRRIPDGALIEVDGGAGTVTIIALPD</sequence>
<dbReference type="AlphaFoldDB" id="A0A6C7EA23"/>
<keyword evidence="3" id="KW-1185">Reference proteome</keyword>
<gene>
    <name evidence="2" type="ORF">YM304_28690</name>
</gene>
<protein>
    <recommendedName>
        <fullName evidence="1">PEP-utilising enzyme mobile domain-containing protein</fullName>
    </recommendedName>
</protein>
<dbReference type="PANTHER" id="PTHR43615:SF1">
    <property type="entry name" value="PPDK_N DOMAIN-CONTAINING PROTEIN"/>
    <property type="match status" value="1"/>
</dbReference>
<dbReference type="EMBL" id="AP012057">
    <property type="protein sequence ID" value="BAN03183.1"/>
    <property type="molecule type" value="Genomic_DNA"/>
</dbReference>
<dbReference type="KEGG" id="aym:YM304_28690"/>
<evidence type="ECO:0000259" key="1">
    <source>
        <dbReference type="Pfam" id="PF00391"/>
    </source>
</evidence>
<accession>A0A6C7EA23</accession>
<dbReference type="PANTHER" id="PTHR43615">
    <property type="entry name" value="PHOSPHOENOLPYRUVATE SYNTHASE-RELATED"/>
    <property type="match status" value="1"/>
</dbReference>
<dbReference type="InterPro" id="IPR036637">
    <property type="entry name" value="Phosphohistidine_dom_sf"/>
</dbReference>
<dbReference type="GO" id="GO:0016772">
    <property type="term" value="F:transferase activity, transferring phosphorus-containing groups"/>
    <property type="evidence" value="ECO:0007669"/>
    <property type="project" value="InterPro"/>
</dbReference>
<dbReference type="Gene3D" id="3.50.30.10">
    <property type="entry name" value="Phosphohistidine domain"/>
    <property type="match status" value="1"/>
</dbReference>
<feature type="domain" description="PEP-utilising enzyme mobile" evidence="1">
    <location>
        <begin position="509"/>
        <end position="579"/>
    </location>
</feature>
<evidence type="ECO:0000313" key="3">
    <source>
        <dbReference type="Proteomes" id="UP000011863"/>
    </source>
</evidence>
<reference evidence="2 3" key="1">
    <citation type="journal article" date="2013" name="Int. J. Syst. Evol. Microbiol.">
        <title>Ilumatobacter nonamiense sp. nov. and Ilumatobacter coccineum sp. nov., isolated from seashore sand.</title>
        <authorList>
            <person name="Matsumoto A."/>
            <person name="Kasai H."/>
            <person name="Matsuo Y."/>
            <person name="Shizuri Y."/>
            <person name="Ichikawa N."/>
            <person name="Fujita N."/>
            <person name="Omura S."/>
            <person name="Takahashi Y."/>
        </authorList>
    </citation>
    <scope>NUCLEOTIDE SEQUENCE [LARGE SCALE GENOMIC DNA]</scope>
    <source>
        <strain evidence="3">NBRC 103263 / KCTC 29153 / YM16-304</strain>
    </source>
</reference>
<dbReference type="RefSeq" id="WP_015442430.1">
    <property type="nucleotide sequence ID" value="NC_020520.1"/>
</dbReference>
<evidence type="ECO:0000313" key="2">
    <source>
        <dbReference type="EMBL" id="BAN03183.1"/>
    </source>
</evidence>